<dbReference type="AlphaFoldDB" id="A0A154WH67"/>
<keyword evidence="1" id="KW-0812">Transmembrane</keyword>
<gene>
    <name evidence="2" type="ORF">AUP43_00665</name>
</gene>
<dbReference type="Proteomes" id="UP000076400">
    <property type="component" value="Unassembled WGS sequence"/>
</dbReference>
<evidence type="ECO:0000313" key="2">
    <source>
        <dbReference type="EMBL" id="KZD12883.1"/>
    </source>
</evidence>
<reference evidence="2 3" key="1">
    <citation type="submission" date="2015-12" db="EMBL/GenBank/DDBJ databases">
        <title>Genome sequence of Oceanibaculum pacificum MCCC 1A02656.</title>
        <authorList>
            <person name="Lu L."/>
            <person name="Lai Q."/>
            <person name="Shao Z."/>
            <person name="Qian P."/>
        </authorList>
    </citation>
    <scope>NUCLEOTIDE SEQUENCE [LARGE SCALE GENOMIC DNA]</scope>
    <source>
        <strain evidence="2 3">MCCC 1A02656</strain>
    </source>
</reference>
<keyword evidence="3" id="KW-1185">Reference proteome</keyword>
<dbReference type="RefSeq" id="WP_157089164.1">
    <property type="nucleotide sequence ID" value="NZ_LPXN01000001.1"/>
</dbReference>
<sequence>MQEVLRYQRSAIRWDYIRAGVGLGFTLGPILFVPGIHGVFLVILAGLALLFLAFGIRTYRRQRTAVTVTEAGLTVADFRRRDLAWAEIDQVKLAYFSTRRDRSEGWMQLTLAAGDKKLSFDSPLERFMDLVAEAASIVRARGLALDDASIRNFESLGQHGLRRDDPFGRG</sequence>
<accession>A0A154WH67</accession>
<protein>
    <recommendedName>
        <fullName evidence="4">PH domain-containing protein</fullName>
    </recommendedName>
</protein>
<organism evidence="2 3">
    <name type="scientific">Oceanibaculum pacificum</name>
    <dbReference type="NCBI Taxonomy" id="580166"/>
    <lineage>
        <taxon>Bacteria</taxon>
        <taxon>Pseudomonadati</taxon>
        <taxon>Pseudomonadota</taxon>
        <taxon>Alphaproteobacteria</taxon>
        <taxon>Rhodospirillales</taxon>
        <taxon>Oceanibaculaceae</taxon>
        <taxon>Oceanibaculum</taxon>
    </lineage>
</organism>
<evidence type="ECO:0000256" key="1">
    <source>
        <dbReference type="SAM" id="Phobius"/>
    </source>
</evidence>
<dbReference type="STRING" id="580166.AUP43_00665"/>
<keyword evidence="1" id="KW-0472">Membrane</keyword>
<dbReference type="EMBL" id="LPXN01000001">
    <property type="protein sequence ID" value="KZD12883.1"/>
    <property type="molecule type" value="Genomic_DNA"/>
</dbReference>
<keyword evidence="1" id="KW-1133">Transmembrane helix</keyword>
<dbReference type="OrthoDB" id="7365284at2"/>
<feature type="transmembrane region" description="Helical" evidence="1">
    <location>
        <begin position="39"/>
        <end position="56"/>
    </location>
</feature>
<name>A0A154WH67_9PROT</name>
<comment type="caution">
    <text evidence="2">The sequence shown here is derived from an EMBL/GenBank/DDBJ whole genome shotgun (WGS) entry which is preliminary data.</text>
</comment>
<feature type="transmembrane region" description="Helical" evidence="1">
    <location>
        <begin position="16"/>
        <end position="33"/>
    </location>
</feature>
<evidence type="ECO:0000313" key="3">
    <source>
        <dbReference type="Proteomes" id="UP000076400"/>
    </source>
</evidence>
<proteinExistence type="predicted"/>
<evidence type="ECO:0008006" key="4">
    <source>
        <dbReference type="Google" id="ProtNLM"/>
    </source>
</evidence>